<dbReference type="InterPro" id="IPR013783">
    <property type="entry name" value="Ig-like_fold"/>
</dbReference>
<dbReference type="InterPro" id="IPR007110">
    <property type="entry name" value="Ig-like_dom"/>
</dbReference>
<feature type="domain" description="Ig-like" evidence="6">
    <location>
        <begin position="53"/>
        <end position="140"/>
    </location>
</feature>
<sequence length="478" mass="53712">MHPLRFVGLFVILLAANVWCKSSKSNEEYNDDDPSEYNDEEEGDYGDLSLRSPQIESKPGSFHVRNGSTIWLPCTLKDADQFAVTWRKNDEFLYYDSHKETKKDNIIRLPNNTLEIRNASPEDSSDNYECSILYSTAPITIRHRVLVDAEGSKVPSPPSTPSPTQPLIRITPGKTVEVKAGEDLNLGCETRIQPTREVKWYHENTPVHDNVTDNYLTIMNVKRRDGGRYQCLIETGADNPLVEEINVVVNYPPEIETKEKWVYTGLGVESRLTCIVHAHPHAKVAWFKGQKEVTPKKGSIEIKGNKTRHILEILHTEKEHLGNYTCVALNRLGKAEKTISLSGLPSQAVISGGEMTKTGLILKWQLESYSPITEYRLQYRRKGDKNWTDLKPTVTNGKGNQFTVEHTIEGLQPGSYEAILLARNDFGWSLPSAPHTFVGEYKDQQAENVKAPSDSASQHALSLVTLFLVVSSCAFTSL</sequence>
<evidence type="ECO:0000259" key="5">
    <source>
        <dbReference type="PROSITE" id="PS50175"/>
    </source>
</evidence>
<evidence type="ECO:0000256" key="3">
    <source>
        <dbReference type="SAM" id="MobiDB-lite"/>
    </source>
</evidence>
<dbReference type="InterPro" id="IPR001995">
    <property type="entry name" value="Peptidase_A2_cat"/>
</dbReference>
<protein>
    <recommendedName>
        <fullName evidence="9">Neurotrimin</fullName>
    </recommendedName>
</protein>
<dbReference type="InterPro" id="IPR003599">
    <property type="entry name" value="Ig_sub"/>
</dbReference>
<keyword evidence="8" id="KW-1185">Reference proteome</keyword>
<feature type="domain" description="Ig-like" evidence="6">
    <location>
        <begin position="253"/>
        <end position="342"/>
    </location>
</feature>
<dbReference type="Pfam" id="PF07679">
    <property type="entry name" value="I-set"/>
    <property type="match status" value="1"/>
</dbReference>
<dbReference type="PROSITE" id="PS50835">
    <property type="entry name" value="IG_LIKE"/>
    <property type="match status" value="3"/>
</dbReference>
<gene>
    <name evidence="7" type="ORF">XYLVIOL_LOCUS2203</name>
</gene>
<dbReference type="Pfam" id="PF00041">
    <property type="entry name" value="fn3"/>
    <property type="match status" value="1"/>
</dbReference>
<evidence type="ECO:0000259" key="6">
    <source>
        <dbReference type="PROSITE" id="PS50835"/>
    </source>
</evidence>
<name>A0ABP1N6C0_XYLVO</name>
<dbReference type="EMBL" id="CAXAJV020001287">
    <property type="protein sequence ID" value="CAL7936520.1"/>
    <property type="molecule type" value="Genomic_DNA"/>
</dbReference>
<dbReference type="InterPro" id="IPR036179">
    <property type="entry name" value="Ig-like_dom_sf"/>
</dbReference>
<evidence type="ECO:0000256" key="4">
    <source>
        <dbReference type="SAM" id="SignalP"/>
    </source>
</evidence>
<dbReference type="SMART" id="SM00409">
    <property type="entry name" value="IG"/>
    <property type="match status" value="3"/>
</dbReference>
<evidence type="ECO:0000313" key="7">
    <source>
        <dbReference type="EMBL" id="CAL7936520.1"/>
    </source>
</evidence>
<proteinExistence type="predicted"/>
<dbReference type="CDD" id="cd00096">
    <property type="entry name" value="Ig"/>
    <property type="match status" value="1"/>
</dbReference>
<dbReference type="PANTHER" id="PTHR45080">
    <property type="entry name" value="CONTACTIN 5"/>
    <property type="match status" value="1"/>
</dbReference>
<accession>A0ABP1N6C0</accession>
<dbReference type="PANTHER" id="PTHR45080:SF33">
    <property type="entry name" value="IG-LIKE DOMAIN-CONTAINING PROTEIN"/>
    <property type="match status" value="1"/>
</dbReference>
<organism evidence="7 8">
    <name type="scientific">Xylocopa violacea</name>
    <name type="common">Violet carpenter bee</name>
    <name type="synonym">Apis violacea</name>
    <dbReference type="NCBI Taxonomy" id="135666"/>
    <lineage>
        <taxon>Eukaryota</taxon>
        <taxon>Metazoa</taxon>
        <taxon>Ecdysozoa</taxon>
        <taxon>Arthropoda</taxon>
        <taxon>Hexapoda</taxon>
        <taxon>Insecta</taxon>
        <taxon>Pterygota</taxon>
        <taxon>Neoptera</taxon>
        <taxon>Endopterygota</taxon>
        <taxon>Hymenoptera</taxon>
        <taxon>Apocrita</taxon>
        <taxon>Aculeata</taxon>
        <taxon>Apoidea</taxon>
        <taxon>Anthophila</taxon>
        <taxon>Apidae</taxon>
        <taxon>Xylocopa</taxon>
        <taxon>Xylocopa</taxon>
    </lineage>
</organism>
<evidence type="ECO:0008006" key="9">
    <source>
        <dbReference type="Google" id="ProtNLM"/>
    </source>
</evidence>
<comment type="caution">
    <text evidence="7">The sequence shown here is derived from an EMBL/GenBank/DDBJ whole genome shotgun (WGS) entry which is preliminary data.</text>
</comment>
<dbReference type="InterPro" id="IPR003961">
    <property type="entry name" value="FN3_dom"/>
</dbReference>
<feature type="signal peptide" evidence="4">
    <location>
        <begin position="1"/>
        <end position="20"/>
    </location>
</feature>
<dbReference type="SUPFAM" id="SSF48726">
    <property type="entry name" value="Immunoglobulin"/>
    <property type="match status" value="3"/>
</dbReference>
<dbReference type="SUPFAM" id="SSF49265">
    <property type="entry name" value="Fibronectin type III"/>
    <property type="match status" value="1"/>
</dbReference>
<evidence type="ECO:0000313" key="8">
    <source>
        <dbReference type="Proteomes" id="UP001642520"/>
    </source>
</evidence>
<feature type="domain" description="Ig-like" evidence="6">
    <location>
        <begin position="166"/>
        <end position="248"/>
    </location>
</feature>
<feature type="compositionally biased region" description="Acidic residues" evidence="3">
    <location>
        <begin position="28"/>
        <end position="45"/>
    </location>
</feature>
<reference evidence="7 8" key="1">
    <citation type="submission" date="2024-08" db="EMBL/GenBank/DDBJ databases">
        <authorList>
            <person name="Will J Nash"/>
            <person name="Angela Man"/>
            <person name="Seanna McTaggart"/>
            <person name="Kendall Baker"/>
            <person name="Tom Barker"/>
            <person name="Leah Catchpole"/>
            <person name="Alex Durrant"/>
            <person name="Karim Gharbi"/>
            <person name="Naomi Irish"/>
            <person name="Gemy Kaithakottil"/>
            <person name="Debby Ku"/>
            <person name="Aaliyah Providence"/>
            <person name="Felix Shaw"/>
            <person name="David Swarbreck"/>
            <person name="Chris Watkins"/>
            <person name="Ann M. McCartney"/>
            <person name="Giulio Formenti"/>
            <person name="Alice Mouton"/>
            <person name="Noel Vella"/>
            <person name="Bjorn M von Reumont"/>
            <person name="Adriana Vella"/>
            <person name="Wilfried Haerty"/>
        </authorList>
    </citation>
    <scope>NUCLEOTIDE SEQUENCE [LARGE SCALE GENOMIC DNA]</scope>
</reference>
<dbReference type="PROSITE" id="PS50175">
    <property type="entry name" value="ASP_PROT_RETROV"/>
    <property type="match status" value="1"/>
</dbReference>
<dbReference type="SMART" id="SM00408">
    <property type="entry name" value="IGc2"/>
    <property type="match status" value="3"/>
</dbReference>
<feature type="domain" description="Peptidase A2" evidence="5">
    <location>
        <begin position="229"/>
        <end position="267"/>
    </location>
</feature>
<dbReference type="Proteomes" id="UP001642520">
    <property type="component" value="Unassembled WGS sequence"/>
</dbReference>
<dbReference type="InterPro" id="IPR036116">
    <property type="entry name" value="FN3_sf"/>
</dbReference>
<dbReference type="CDD" id="cd00063">
    <property type="entry name" value="FN3"/>
    <property type="match status" value="1"/>
</dbReference>
<evidence type="ECO:0000256" key="1">
    <source>
        <dbReference type="ARBA" id="ARBA00022737"/>
    </source>
</evidence>
<dbReference type="InterPro" id="IPR050958">
    <property type="entry name" value="Cell_Adh-Cytoskel_Orgn"/>
</dbReference>
<feature type="region of interest" description="Disordered" evidence="3">
    <location>
        <begin position="25"/>
        <end position="50"/>
    </location>
</feature>
<dbReference type="SMART" id="SM00060">
    <property type="entry name" value="FN3"/>
    <property type="match status" value="1"/>
</dbReference>
<keyword evidence="2" id="KW-0393">Immunoglobulin domain</keyword>
<dbReference type="InterPro" id="IPR003598">
    <property type="entry name" value="Ig_sub2"/>
</dbReference>
<dbReference type="InterPro" id="IPR013098">
    <property type="entry name" value="Ig_I-set"/>
</dbReference>
<dbReference type="Gene3D" id="2.60.40.10">
    <property type="entry name" value="Immunoglobulins"/>
    <property type="match status" value="4"/>
</dbReference>
<keyword evidence="4" id="KW-0732">Signal</keyword>
<keyword evidence="1" id="KW-0677">Repeat</keyword>
<evidence type="ECO:0000256" key="2">
    <source>
        <dbReference type="ARBA" id="ARBA00023319"/>
    </source>
</evidence>
<dbReference type="Pfam" id="PF13927">
    <property type="entry name" value="Ig_3"/>
    <property type="match status" value="2"/>
</dbReference>
<feature type="chain" id="PRO_5047396828" description="Neurotrimin" evidence="4">
    <location>
        <begin position="21"/>
        <end position="478"/>
    </location>
</feature>